<gene>
    <name evidence="1" type="ORF">DPMN_143475</name>
</gene>
<accession>A0A9D4JPD0</accession>
<organism evidence="1 2">
    <name type="scientific">Dreissena polymorpha</name>
    <name type="common">Zebra mussel</name>
    <name type="synonym">Mytilus polymorpha</name>
    <dbReference type="NCBI Taxonomy" id="45954"/>
    <lineage>
        <taxon>Eukaryota</taxon>
        <taxon>Metazoa</taxon>
        <taxon>Spiralia</taxon>
        <taxon>Lophotrochozoa</taxon>
        <taxon>Mollusca</taxon>
        <taxon>Bivalvia</taxon>
        <taxon>Autobranchia</taxon>
        <taxon>Heteroconchia</taxon>
        <taxon>Euheterodonta</taxon>
        <taxon>Imparidentia</taxon>
        <taxon>Neoheterodontei</taxon>
        <taxon>Myida</taxon>
        <taxon>Dreissenoidea</taxon>
        <taxon>Dreissenidae</taxon>
        <taxon>Dreissena</taxon>
    </lineage>
</organism>
<proteinExistence type="predicted"/>
<dbReference type="EMBL" id="JAIWYP010000006">
    <property type="protein sequence ID" value="KAH3814957.1"/>
    <property type="molecule type" value="Genomic_DNA"/>
</dbReference>
<keyword evidence="2" id="KW-1185">Reference proteome</keyword>
<evidence type="ECO:0000313" key="1">
    <source>
        <dbReference type="EMBL" id="KAH3814957.1"/>
    </source>
</evidence>
<comment type="caution">
    <text evidence="1">The sequence shown here is derived from an EMBL/GenBank/DDBJ whole genome shotgun (WGS) entry which is preliminary data.</text>
</comment>
<protein>
    <submittedName>
        <fullName evidence="1">Uncharacterized protein</fullName>
    </submittedName>
</protein>
<sequence length="171" mass="19400">MESADSNDKLFYTLIKKQRQTVNENVQTLKVNGKEVNGTDKLLEAWKDHFQILATPEDKEFQENDKVKLALEPNIIIENRIKNGQETLENTDNSEVQKAMESLNIEKAADENGISSDHFRCAKGELTPILVDIVNDIFKNLDVPNSIKCGILNPMLKNGNDTFFTDNYRGI</sequence>
<reference evidence="1" key="1">
    <citation type="journal article" date="2019" name="bioRxiv">
        <title>The Genome of the Zebra Mussel, Dreissena polymorpha: A Resource for Invasive Species Research.</title>
        <authorList>
            <person name="McCartney M.A."/>
            <person name="Auch B."/>
            <person name="Kono T."/>
            <person name="Mallez S."/>
            <person name="Zhang Y."/>
            <person name="Obille A."/>
            <person name="Becker A."/>
            <person name="Abrahante J.E."/>
            <person name="Garbe J."/>
            <person name="Badalamenti J.P."/>
            <person name="Herman A."/>
            <person name="Mangelson H."/>
            <person name="Liachko I."/>
            <person name="Sullivan S."/>
            <person name="Sone E.D."/>
            <person name="Koren S."/>
            <person name="Silverstein K.A.T."/>
            <person name="Beckman K.B."/>
            <person name="Gohl D.M."/>
        </authorList>
    </citation>
    <scope>NUCLEOTIDE SEQUENCE</scope>
    <source>
        <strain evidence="1">Duluth1</strain>
        <tissue evidence="1">Whole animal</tissue>
    </source>
</reference>
<evidence type="ECO:0000313" key="2">
    <source>
        <dbReference type="Proteomes" id="UP000828390"/>
    </source>
</evidence>
<name>A0A9D4JPD0_DREPO</name>
<dbReference type="AlphaFoldDB" id="A0A9D4JPD0"/>
<reference evidence="1" key="2">
    <citation type="submission" date="2020-11" db="EMBL/GenBank/DDBJ databases">
        <authorList>
            <person name="McCartney M.A."/>
            <person name="Auch B."/>
            <person name="Kono T."/>
            <person name="Mallez S."/>
            <person name="Becker A."/>
            <person name="Gohl D.M."/>
            <person name="Silverstein K.A.T."/>
            <person name="Koren S."/>
            <person name="Bechman K.B."/>
            <person name="Herman A."/>
            <person name="Abrahante J.E."/>
            <person name="Garbe J."/>
        </authorList>
    </citation>
    <scope>NUCLEOTIDE SEQUENCE</scope>
    <source>
        <strain evidence="1">Duluth1</strain>
        <tissue evidence="1">Whole animal</tissue>
    </source>
</reference>
<dbReference type="Proteomes" id="UP000828390">
    <property type="component" value="Unassembled WGS sequence"/>
</dbReference>